<dbReference type="EMBL" id="CM031832">
    <property type="protein sequence ID" value="KAG6701359.1"/>
    <property type="molecule type" value="Genomic_DNA"/>
</dbReference>
<evidence type="ECO:0000313" key="2">
    <source>
        <dbReference type="Proteomes" id="UP000811246"/>
    </source>
</evidence>
<reference evidence="1" key="1">
    <citation type="submission" date="2021-01" db="EMBL/GenBank/DDBJ databases">
        <authorList>
            <person name="Lovell J.T."/>
            <person name="Bentley N."/>
            <person name="Bhattarai G."/>
            <person name="Jenkins J.W."/>
            <person name="Sreedasyam A."/>
            <person name="Alarcon Y."/>
            <person name="Bock C."/>
            <person name="Boston L."/>
            <person name="Carlson J."/>
            <person name="Cervantes K."/>
            <person name="Clermont K."/>
            <person name="Krom N."/>
            <person name="Kubenka K."/>
            <person name="Mamidi S."/>
            <person name="Mattison C."/>
            <person name="Monteros M."/>
            <person name="Pisani C."/>
            <person name="Plott C."/>
            <person name="Rajasekar S."/>
            <person name="Rhein H.S."/>
            <person name="Rohla C."/>
            <person name="Song M."/>
            <person name="Hilaire R.S."/>
            <person name="Shu S."/>
            <person name="Wells L."/>
            <person name="Wang X."/>
            <person name="Webber J."/>
            <person name="Heerema R.J."/>
            <person name="Klein P."/>
            <person name="Conner P."/>
            <person name="Grauke L."/>
            <person name="Grimwood J."/>
            <person name="Schmutz J."/>
            <person name="Randall J.J."/>
        </authorList>
    </citation>
    <scope>NUCLEOTIDE SEQUENCE</scope>
    <source>
        <tissue evidence="1">Leaf</tissue>
    </source>
</reference>
<proteinExistence type="predicted"/>
<name>A0A922ED08_CARIL</name>
<evidence type="ECO:0000313" key="1">
    <source>
        <dbReference type="EMBL" id="KAG6701359.1"/>
    </source>
</evidence>
<protein>
    <submittedName>
        <fullName evidence="1">Uncharacterized protein</fullName>
    </submittedName>
</protein>
<gene>
    <name evidence="1" type="ORF">I3842_08G162000</name>
</gene>
<accession>A0A922ED08</accession>
<sequence length="105" mass="11570">MLPLMALREPLSAALNQLLRFLAYTCLKTKPGSIRDVTYVSGRLVIATAGKSSNGINVVIWDTLVSPSTFRVSIIYHEGFPLTLKLHMVKLAIQWAATTLTLVLE</sequence>
<dbReference type="AlphaFoldDB" id="A0A922ED08"/>
<comment type="caution">
    <text evidence="1">The sequence shown here is derived from an EMBL/GenBank/DDBJ whole genome shotgun (WGS) entry which is preliminary data.</text>
</comment>
<organism evidence="1 2">
    <name type="scientific">Carya illinoinensis</name>
    <name type="common">Pecan</name>
    <dbReference type="NCBI Taxonomy" id="32201"/>
    <lineage>
        <taxon>Eukaryota</taxon>
        <taxon>Viridiplantae</taxon>
        <taxon>Streptophyta</taxon>
        <taxon>Embryophyta</taxon>
        <taxon>Tracheophyta</taxon>
        <taxon>Spermatophyta</taxon>
        <taxon>Magnoliopsida</taxon>
        <taxon>eudicotyledons</taxon>
        <taxon>Gunneridae</taxon>
        <taxon>Pentapetalae</taxon>
        <taxon>rosids</taxon>
        <taxon>fabids</taxon>
        <taxon>Fagales</taxon>
        <taxon>Juglandaceae</taxon>
        <taxon>Carya</taxon>
    </lineage>
</organism>
<dbReference type="Proteomes" id="UP000811246">
    <property type="component" value="Chromosome 8"/>
</dbReference>